<protein>
    <submittedName>
        <fullName evidence="2">Uncharacterized protein</fullName>
    </submittedName>
</protein>
<evidence type="ECO:0000313" key="2">
    <source>
        <dbReference type="EMBL" id="KLU04763.1"/>
    </source>
</evidence>
<feature type="compositionally biased region" description="Polar residues" evidence="1">
    <location>
        <begin position="35"/>
        <end position="47"/>
    </location>
</feature>
<evidence type="ECO:0000313" key="3">
    <source>
        <dbReference type="Proteomes" id="UP000036367"/>
    </source>
</evidence>
<dbReference type="Proteomes" id="UP000036367">
    <property type="component" value="Unassembled WGS sequence"/>
</dbReference>
<dbReference type="AlphaFoldDB" id="A0A0J1BDR7"/>
<reference evidence="2" key="1">
    <citation type="submission" date="2015-05" db="EMBL/GenBank/DDBJ databases">
        <title>Permanent draft genome of Rhodopirellula islandicus K833.</title>
        <authorList>
            <person name="Kizina J."/>
            <person name="Richter M."/>
            <person name="Glockner F.O."/>
            <person name="Harder J."/>
        </authorList>
    </citation>
    <scope>NUCLEOTIDE SEQUENCE [LARGE SCALE GENOMIC DNA]</scope>
    <source>
        <strain evidence="2">K833</strain>
    </source>
</reference>
<sequence length="47" mass="5112">MKTRQNAAPENCLTSKQLRTTVLLWRSPNAGESGDGTSQLSFSSSVR</sequence>
<comment type="caution">
    <text evidence="2">The sequence shown here is derived from an EMBL/GenBank/DDBJ whole genome shotgun (WGS) entry which is preliminary data.</text>
</comment>
<evidence type="ECO:0000256" key="1">
    <source>
        <dbReference type="SAM" id="MobiDB-lite"/>
    </source>
</evidence>
<accession>A0A0J1BDR7</accession>
<dbReference type="EMBL" id="LECT01000025">
    <property type="protein sequence ID" value="KLU04763.1"/>
    <property type="molecule type" value="Genomic_DNA"/>
</dbReference>
<keyword evidence="3" id="KW-1185">Reference proteome</keyword>
<proteinExistence type="predicted"/>
<feature type="region of interest" description="Disordered" evidence="1">
    <location>
        <begin position="26"/>
        <end position="47"/>
    </location>
</feature>
<gene>
    <name evidence="2" type="ORF">RISK_003031</name>
</gene>
<organism evidence="2 3">
    <name type="scientific">Rhodopirellula islandica</name>
    <dbReference type="NCBI Taxonomy" id="595434"/>
    <lineage>
        <taxon>Bacteria</taxon>
        <taxon>Pseudomonadati</taxon>
        <taxon>Planctomycetota</taxon>
        <taxon>Planctomycetia</taxon>
        <taxon>Pirellulales</taxon>
        <taxon>Pirellulaceae</taxon>
        <taxon>Rhodopirellula</taxon>
    </lineage>
</organism>
<name>A0A0J1BDR7_RHOIS</name>